<comment type="caution">
    <text evidence="1">The sequence shown here is derived from an EMBL/GenBank/DDBJ whole genome shotgun (WGS) entry which is preliminary data.</text>
</comment>
<gene>
    <name evidence="1" type="ORF">A2U01_0006245</name>
</gene>
<dbReference type="AlphaFoldDB" id="A0A392MEC5"/>
<accession>A0A392MEC5</accession>
<protein>
    <submittedName>
        <fullName evidence="1">Uncharacterized protein</fullName>
    </submittedName>
</protein>
<evidence type="ECO:0000313" key="2">
    <source>
        <dbReference type="Proteomes" id="UP000265520"/>
    </source>
</evidence>
<evidence type="ECO:0000313" key="1">
    <source>
        <dbReference type="EMBL" id="MCH85399.1"/>
    </source>
</evidence>
<feature type="non-terminal residue" evidence="1">
    <location>
        <position position="1"/>
    </location>
</feature>
<name>A0A392MEC5_9FABA</name>
<reference evidence="1 2" key="1">
    <citation type="journal article" date="2018" name="Front. Plant Sci.">
        <title>Red Clover (Trifolium pratense) and Zigzag Clover (T. medium) - A Picture of Genomic Similarities and Differences.</title>
        <authorList>
            <person name="Dluhosova J."/>
            <person name="Istvanek J."/>
            <person name="Nedelnik J."/>
            <person name="Repkova J."/>
        </authorList>
    </citation>
    <scope>NUCLEOTIDE SEQUENCE [LARGE SCALE GENOMIC DNA]</scope>
    <source>
        <strain evidence="2">cv. 10/8</strain>
        <tissue evidence="1">Leaf</tissue>
    </source>
</reference>
<dbReference type="Proteomes" id="UP000265520">
    <property type="component" value="Unassembled WGS sequence"/>
</dbReference>
<organism evidence="1 2">
    <name type="scientific">Trifolium medium</name>
    <dbReference type="NCBI Taxonomy" id="97028"/>
    <lineage>
        <taxon>Eukaryota</taxon>
        <taxon>Viridiplantae</taxon>
        <taxon>Streptophyta</taxon>
        <taxon>Embryophyta</taxon>
        <taxon>Tracheophyta</taxon>
        <taxon>Spermatophyta</taxon>
        <taxon>Magnoliopsida</taxon>
        <taxon>eudicotyledons</taxon>
        <taxon>Gunneridae</taxon>
        <taxon>Pentapetalae</taxon>
        <taxon>rosids</taxon>
        <taxon>fabids</taxon>
        <taxon>Fabales</taxon>
        <taxon>Fabaceae</taxon>
        <taxon>Papilionoideae</taxon>
        <taxon>50 kb inversion clade</taxon>
        <taxon>NPAAA clade</taxon>
        <taxon>Hologalegina</taxon>
        <taxon>IRL clade</taxon>
        <taxon>Trifolieae</taxon>
        <taxon>Trifolium</taxon>
    </lineage>
</organism>
<proteinExistence type="predicted"/>
<keyword evidence="2" id="KW-1185">Reference proteome</keyword>
<sequence length="67" mass="7569">IRRKYMRIPYVCSEKGVKGTILGYYSGAGKRESSEDRLGLTAWRIESGKVSEMSVEEEGIHKVFEGL</sequence>
<dbReference type="EMBL" id="LXQA010008442">
    <property type="protein sequence ID" value="MCH85399.1"/>
    <property type="molecule type" value="Genomic_DNA"/>
</dbReference>